<evidence type="ECO:0000313" key="2">
    <source>
        <dbReference type="WBParaSite" id="RSKR_0001038500.1"/>
    </source>
</evidence>
<name>A0AC35UDE6_9BILA</name>
<reference evidence="2" key="1">
    <citation type="submission" date="2016-11" db="UniProtKB">
        <authorList>
            <consortium name="WormBaseParasite"/>
        </authorList>
    </citation>
    <scope>IDENTIFICATION</scope>
    <source>
        <strain evidence="2">KR3021</strain>
    </source>
</reference>
<dbReference type="WBParaSite" id="RSKR_0001038500.1">
    <property type="protein sequence ID" value="RSKR_0001038500.1"/>
    <property type="gene ID" value="RSKR_0001038500"/>
</dbReference>
<protein>
    <submittedName>
        <fullName evidence="2">HMG box domain-containing protein</fullName>
    </submittedName>
</protein>
<organism evidence="1 2">
    <name type="scientific">Rhabditophanes sp. KR3021</name>
    <dbReference type="NCBI Taxonomy" id="114890"/>
    <lineage>
        <taxon>Eukaryota</taxon>
        <taxon>Metazoa</taxon>
        <taxon>Ecdysozoa</taxon>
        <taxon>Nematoda</taxon>
        <taxon>Chromadorea</taxon>
        <taxon>Rhabditida</taxon>
        <taxon>Tylenchina</taxon>
        <taxon>Panagrolaimomorpha</taxon>
        <taxon>Strongyloidoidea</taxon>
        <taxon>Alloionematidae</taxon>
        <taxon>Rhabditophanes</taxon>
    </lineage>
</organism>
<accession>A0AC35UDE6</accession>
<evidence type="ECO:0000313" key="1">
    <source>
        <dbReference type="Proteomes" id="UP000095286"/>
    </source>
</evidence>
<sequence length="377" mass="43638">MISSIVDEEKDEIKTFRTIEEDDVKSVPENQLDQKSEGNNNDLDKSNVYKSLFKTDHFLTNITPNFNSPMFQPFIIQPLMTPNFAFNNVNNCMARQAFLTPQYPMLMPQMFGAPHFNQQQPSAKPVIKQEEREKSPKREHIKKPLNAFMCFMQANRAKYNENEEFKNKTNSEKHKEFGVIWNALPDEEKQVYKDLSAKDKTDHAIKYPDYKNTKREIKSGKARGQKRKLADGTSSSKKCRARFGLENSAEWCNNCRIKKKCTLFGADSLPLSPPTSANLSNSSTTSRPTSNLSQPPLELSQRPPNQLNQMPFQIGMSPIQQQYNQSMMMQQYLMNNMAMPNYQPQFNPVLFNQQLPFYQQNQTVKKEPVEVTKYQNL</sequence>
<dbReference type="Proteomes" id="UP000095286">
    <property type="component" value="Unplaced"/>
</dbReference>
<proteinExistence type="predicted"/>